<evidence type="ECO:0000256" key="1">
    <source>
        <dbReference type="ARBA" id="ARBA00004651"/>
    </source>
</evidence>
<feature type="transmembrane region" description="Helical" evidence="8">
    <location>
        <begin position="904"/>
        <end position="923"/>
    </location>
</feature>
<feature type="transmembrane region" description="Helical" evidence="8">
    <location>
        <begin position="354"/>
        <end position="378"/>
    </location>
</feature>
<comment type="caution">
    <text evidence="9">The sequence shown here is derived from an EMBL/GenBank/DDBJ whole genome shotgun (WGS) entry which is preliminary data.</text>
</comment>
<dbReference type="Pfam" id="PF00873">
    <property type="entry name" value="ACR_tran"/>
    <property type="match status" value="1"/>
</dbReference>
<dbReference type="InterPro" id="IPR004763">
    <property type="entry name" value="CusA-like"/>
</dbReference>
<gene>
    <name evidence="9" type="ORF">ABR82_04280</name>
</gene>
<organism evidence="9 10">
    <name type="scientific">Verrucomicrobia subdivision 6 bacterium BACL9 MAG-120507-bin52</name>
    <dbReference type="NCBI Taxonomy" id="1655590"/>
    <lineage>
        <taxon>Bacteria</taxon>
        <taxon>Pseudomonadati</taxon>
        <taxon>Verrucomicrobiota</taxon>
        <taxon>Verrucomicrobiia</taxon>
        <taxon>Verrucomicrobiales</taxon>
        <taxon>Verrucomicrobia subdivision 6</taxon>
    </lineage>
</organism>
<evidence type="ECO:0000256" key="7">
    <source>
        <dbReference type="ARBA" id="ARBA00023136"/>
    </source>
</evidence>
<feature type="transmembrane region" description="Helical" evidence="8">
    <location>
        <begin position="455"/>
        <end position="475"/>
    </location>
</feature>
<dbReference type="SUPFAM" id="SSF82866">
    <property type="entry name" value="Multidrug efflux transporter AcrB transmembrane domain"/>
    <property type="match status" value="2"/>
</dbReference>
<dbReference type="Gene3D" id="3.30.70.1430">
    <property type="entry name" value="Multidrug efflux transporter AcrB pore domain"/>
    <property type="match status" value="2"/>
</dbReference>
<evidence type="ECO:0000256" key="6">
    <source>
        <dbReference type="ARBA" id="ARBA00022989"/>
    </source>
</evidence>
<dbReference type="PRINTS" id="PR00702">
    <property type="entry name" value="ACRIFLAVINRP"/>
</dbReference>
<dbReference type="Gene3D" id="3.30.70.1440">
    <property type="entry name" value="Multidrug efflux transporter AcrB pore domain"/>
    <property type="match status" value="1"/>
</dbReference>
<feature type="transmembrane region" description="Helical" evidence="8">
    <location>
        <begin position="1007"/>
        <end position="1033"/>
    </location>
</feature>
<dbReference type="EMBL" id="LIBO01000003">
    <property type="protein sequence ID" value="KRO63200.1"/>
    <property type="molecule type" value="Genomic_DNA"/>
</dbReference>
<evidence type="ECO:0000256" key="8">
    <source>
        <dbReference type="SAM" id="Phobius"/>
    </source>
</evidence>
<evidence type="ECO:0000313" key="10">
    <source>
        <dbReference type="Proteomes" id="UP000051269"/>
    </source>
</evidence>
<dbReference type="SUPFAM" id="SSF82693">
    <property type="entry name" value="Multidrug efflux transporter AcrB pore domain, PN1, PN2, PC1 and PC2 subdomains"/>
    <property type="match status" value="3"/>
</dbReference>
<comment type="subcellular location">
    <subcellularLocation>
        <location evidence="1">Cell membrane</location>
        <topology evidence="1">Multi-pass membrane protein</topology>
    </subcellularLocation>
</comment>
<feature type="transmembrane region" description="Helical" evidence="8">
    <location>
        <begin position="487"/>
        <end position="510"/>
    </location>
</feature>
<feature type="transmembrane region" description="Helical" evidence="8">
    <location>
        <begin position="12"/>
        <end position="30"/>
    </location>
</feature>
<dbReference type="SUPFAM" id="SSF82714">
    <property type="entry name" value="Multidrug efflux transporter AcrB TolC docking domain, DN and DC subdomains"/>
    <property type="match status" value="2"/>
</dbReference>
<evidence type="ECO:0000256" key="2">
    <source>
        <dbReference type="ARBA" id="ARBA00010942"/>
    </source>
</evidence>
<feature type="transmembrane region" description="Helical" evidence="8">
    <location>
        <begin position="543"/>
        <end position="561"/>
    </location>
</feature>
<feature type="transmembrane region" description="Helical" evidence="8">
    <location>
        <begin position="980"/>
        <end position="1001"/>
    </location>
</feature>
<dbReference type="Gene3D" id="3.30.2090.10">
    <property type="entry name" value="Multidrug efflux transporter AcrB TolC docking domain, DN and DC subdomains"/>
    <property type="match status" value="2"/>
</dbReference>
<feature type="transmembrane region" description="Helical" evidence="8">
    <location>
        <begin position="878"/>
        <end position="897"/>
    </location>
</feature>
<evidence type="ECO:0000313" key="9">
    <source>
        <dbReference type="EMBL" id="KRO63200.1"/>
    </source>
</evidence>
<name>A0A0R2RQQ1_9BACT</name>
<dbReference type="Gene3D" id="3.30.70.1320">
    <property type="entry name" value="Multidrug efflux transporter AcrB pore domain like"/>
    <property type="match status" value="1"/>
</dbReference>
<keyword evidence="6 8" id="KW-1133">Transmembrane helix</keyword>
<dbReference type="GO" id="GO:0008324">
    <property type="term" value="F:monoatomic cation transmembrane transporter activity"/>
    <property type="evidence" value="ECO:0007669"/>
    <property type="project" value="InterPro"/>
</dbReference>
<proteinExistence type="inferred from homology"/>
<dbReference type="PANTHER" id="PTHR32063:SF24">
    <property type="entry name" value="CATION EFFLUX SYSTEM (ACRB_ACRD_ACRF FAMILY)"/>
    <property type="match status" value="1"/>
</dbReference>
<feature type="transmembrane region" description="Helical" evidence="8">
    <location>
        <begin position="929"/>
        <end position="954"/>
    </location>
</feature>
<comment type="similarity">
    <text evidence="2">Belongs to the resistance-nodulation-cell division (RND) (TC 2.A.6) family.</text>
</comment>
<protein>
    <submittedName>
        <fullName evidence="9">Cation transporter</fullName>
    </submittedName>
</protein>
<dbReference type="InterPro" id="IPR001036">
    <property type="entry name" value="Acrflvin-R"/>
</dbReference>
<keyword evidence="3" id="KW-0813">Transport</keyword>
<accession>A0A0R2RQQ1</accession>
<evidence type="ECO:0000256" key="3">
    <source>
        <dbReference type="ARBA" id="ARBA00022448"/>
    </source>
</evidence>
<dbReference type="Proteomes" id="UP000051269">
    <property type="component" value="Unassembled WGS sequence"/>
</dbReference>
<dbReference type="Gene3D" id="1.20.1640.10">
    <property type="entry name" value="Multidrug efflux transporter AcrB transmembrane domain"/>
    <property type="match status" value="2"/>
</dbReference>
<dbReference type="AlphaFoldDB" id="A0A0R2RQQ1"/>
<dbReference type="InterPro" id="IPR027463">
    <property type="entry name" value="AcrB_DN_DC_subdom"/>
</dbReference>
<keyword evidence="5 8" id="KW-0812">Transmembrane</keyword>
<evidence type="ECO:0000256" key="4">
    <source>
        <dbReference type="ARBA" id="ARBA00022475"/>
    </source>
</evidence>
<evidence type="ECO:0000256" key="5">
    <source>
        <dbReference type="ARBA" id="ARBA00022692"/>
    </source>
</evidence>
<sequence>MKSLLSFCVDHARGVILVLVATVLVGLYSFTRLPVDAVPDISPVQVQVNTLVKGLAPEEVEKQVTFPLETELAGVPGMEEIRSLSKFGLSQITLIFRDGTDLFRARQMISEKIQAATPSLPSDVAPRLAPMVTGLGEIVFYTVDFKADAQSPDIPNDRSGQLMELKRIHDLLIKPRLRAVPGVAEINTIGGKERQLLVLPSPEKLTGAGLSFREIRDVVAENTENAGGGILSLGGEQVNVRANTRVNQPEEVATLAVKTGPGATALRLSEVAEVQTGSSVRVGAATWNGREALLGTVMMLAGENPRVVARSVEAQIQEISPSLPPGVEIQILSNRADLVDRTIATVRNNLTEGAVIVVVVLLLLLGNFRAALIVSLSIPLSFLLAVTGMVPCRISGNLMSLGAVDFGLIVDASVVMVENIVRRLRENQKKKGQPLAEKEKNQVILSAAQEVASPMCFGVMIVTIVYVPILALGGIEGKMFHPMALTVMLALVGSLFVGLLGMPALCRFALKDFSHDHDPHWLRSIQNAHRRLYEQAMKKRRMFVGWTAGVFLFSMGILTWMDKEFLPRLDEGAITAHMIRAAGVSLDQALTMQQKSEKVILENIPEVAQIYSKIGTDEAATDPMGVNIADSFLILKPRSKWKGHNNQNDLTQRISELLQKTIPGQSYIFSQPIEMRFNEILEGTRADIAVKIFGDDFTELERIGNEIREFLEKIPGTAEVEFDTLGKAPVLEIKPDRQALLAYDVHAREINDVIATALAGSDVGTVIRGNQRIPVVVRLPEHIRNDLTQIRRLPVPTEDGGTVPLEKIATFKVSDQVNAISRETGQRRVALMVSLKGGSASDWINAAQTKLSKIDLPKGYRVEMGGQFKHYQEATQRLRVVVPMTLILILILLFAALKSLRHALLVLLCVPTAVTGGVFALALRGMPLTISAVVGFLALSGIAVLNGVMLITYIQQLRRQGVPLEQAVREGTFTRLQPKIMTASVAAAGFIPMAISTGAGAEVQRPLATVVVGGIITSTFLTLVLLPVLFLWIENSTRAKTTR</sequence>
<keyword evidence="7 8" id="KW-0472">Membrane</keyword>
<keyword evidence="4" id="KW-1003">Cell membrane</keyword>
<reference evidence="9 10" key="1">
    <citation type="submission" date="2015-10" db="EMBL/GenBank/DDBJ databases">
        <title>Metagenome-Assembled Genomes uncover a global brackish microbiome.</title>
        <authorList>
            <person name="Hugerth L.W."/>
            <person name="Larsson J."/>
            <person name="Alneberg J."/>
            <person name="Lindh M.V."/>
            <person name="Legrand C."/>
            <person name="Pinhassi J."/>
            <person name="Andersson A.F."/>
        </authorList>
    </citation>
    <scope>NUCLEOTIDE SEQUENCE [LARGE SCALE GENOMIC DNA]</scope>
    <source>
        <strain evidence="9">BACL18 MAG-120507-bin52</strain>
    </source>
</reference>
<dbReference type="GO" id="GO:0042910">
    <property type="term" value="F:xenobiotic transmembrane transporter activity"/>
    <property type="evidence" value="ECO:0007669"/>
    <property type="project" value="TreeGrafter"/>
</dbReference>
<feature type="transmembrane region" description="Helical" evidence="8">
    <location>
        <begin position="398"/>
        <end position="421"/>
    </location>
</feature>
<dbReference type="PANTHER" id="PTHR32063">
    <property type="match status" value="1"/>
</dbReference>
<dbReference type="GO" id="GO:0005886">
    <property type="term" value="C:plasma membrane"/>
    <property type="evidence" value="ECO:0007669"/>
    <property type="project" value="UniProtKB-SubCell"/>
</dbReference>
<dbReference type="NCBIfam" id="TIGR00914">
    <property type="entry name" value="2A0601"/>
    <property type="match status" value="1"/>
</dbReference>